<dbReference type="GO" id="GO:0005524">
    <property type="term" value="F:ATP binding"/>
    <property type="evidence" value="ECO:0007669"/>
    <property type="project" value="UniProtKB-KW"/>
</dbReference>
<dbReference type="GO" id="GO:0002949">
    <property type="term" value="P:tRNA threonylcarbamoyladenosine modification"/>
    <property type="evidence" value="ECO:0007669"/>
    <property type="project" value="InterPro"/>
</dbReference>
<dbReference type="PANTHER" id="PTHR33540:SF2">
    <property type="entry name" value="TRNA THREONYLCARBAMOYLADENOSINE BIOSYNTHESIS PROTEIN TSAE"/>
    <property type="match status" value="1"/>
</dbReference>
<proteinExistence type="inferred from homology"/>
<dbReference type="RefSeq" id="WP_126762926.1">
    <property type="nucleotide sequence ID" value="NZ_CP081833.1"/>
</dbReference>
<name>A0AAE9XJ76_9ENTE</name>
<comment type="similarity">
    <text evidence="2">Belongs to the TsaE family.</text>
</comment>
<gene>
    <name evidence="11" type="primary">tsaE</name>
    <name evidence="11" type="ORF">PML95_02430</name>
</gene>
<evidence type="ECO:0000256" key="4">
    <source>
        <dbReference type="ARBA" id="ARBA00022490"/>
    </source>
</evidence>
<evidence type="ECO:0000256" key="7">
    <source>
        <dbReference type="ARBA" id="ARBA00022741"/>
    </source>
</evidence>
<dbReference type="Gene3D" id="3.40.50.300">
    <property type="entry name" value="P-loop containing nucleotide triphosphate hydrolases"/>
    <property type="match status" value="1"/>
</dbReference>
<dbReference type="PANTHER" id="PTHR33540">
    <property type="entry name" value="TRNA THREONYLCARBAMOYLADENOSINE BIOSYNTHESIS PROTEIN TSAE"/>
    <property type="match status" value="1"/>
</dbReference>
<dbReference type="Pfam" id="PF02367">
    <property type="entry name" value="TsaE"/>
    <property type="match status" value="1"/>
</dbReference>
<evidence type="ECO:0000256" key="8">
    <source>
        <dbReference type="ARBA" id="ARBA00022840"/>
    </source>
</evidence>
<keyword evidence="7" id="KW-0547">Nucleotide-binding</keyword>
<sequence>MWHLQNEVQLQQVGEYIGRYISPQSTLVLTGELGTGKTTMTKGIAKGLGIERVIKSPTYTIIREYTEGRMPLYHMDVYRLEDGDGEELGLEEYYEDQGLVIMEWGHNLEGELPSDYLDIQLVYPEVGEGRYLSLTVHGSKLCSFTETLQQWLDEEMTRVN</sequence>
<dbReference type="Proteomes" id="UP001179600">
    <property type="component" value="Chromosome"/>
</dbReference>
<keyword evidence="8" id="KW-0067">ATP-binding</keyword>
<organism evidence="11 12">
    <name type="scientific">Vagococcus lutrae</name>
    <dbReference type="NCBI Taxonomy" id="81947"/>
    <lineage>
        <taxon>Bacteria</taxon>
        <taxon>Bacillati</taxon>
        <taxon>Bacillota</taxon>
        <taxon>Bacilli</taxon>
        <taxon>Lactobacillales</taxon>
        <taxon>Enterococcaceae</taxon>
        <taxon>Vagococcus</taxon>
    </lineage>
</organism>
<dbReference type="EMBL" id="CP116507">
    <property type="protein sequence ID" value="WCG23115.1"/>
    <property type="molecule type" value="Genomic_DNA"/>
</dbReference>
<dbReference type="InterPro" id="IPR027417">
    <property type="entry name" value="P-loop_NTPase"/>
</dbReference>
<keyword evidence="9" id="KW-0460">Magnesium</keyword>
<keyword evidence="6" id="KW-0479">Metal-binding</keyword>
<evidence type="ECO:0000313" key="11">
    <source>
        <dbReference type="EMBL" id="WCG23115.1"/>
    </source>
</evidence>
<protein>
    <recommendedName>
        <fullName evidence="3">tRNA threonylcarbamoyladenosine biosynthesis protein TsaE</fullName>
    </recommendedName>
    <alternativeName>
        <fullName evidence="10">t(6)A37 threonylcarbamoyladenosine biosynthesis protein TsaE</fullName>
    </alternativeName>
</protein>
<evidence type="ECO:0000256" key="9">
    <source>
        <dbReference type="ARBA" id="ARBA00022842"/>
    </source>
</evidence>
<evidence type="ECO:0000256" key="10">
    <source>
        <dbReference type="ARBA" id="ARBA00032441"/>
    </source>
</evidence>
<dbReference type="AlphaFoldDB" id="A0AAE9XJ76"/>
<dbReference type="SUPFAM" id="SSF52540">
    <property type="entry name" value="P-loop containing nucleoside triphosphate hydrolases"/>
    <property type="match status" value="1"/>
</dbReference>
<evidence type="ECO:0000256" key="3">
    <source>
        <dbReference type="ARBA" id="ARBA00019010"/>
    </source>
</evidence>
<accession>A0AAE9XJ76</accession>
<dbReference type="GO" id="GO:0005737">
    <property type="term" value="C:cytoplasm"/>
    <property type="evidence" value="ECO:0007669"/>
    <property type="project" value="UniProtKB-SubCell"/>
</dbReference>
<keyword evidence="4" id="KW-0963">Cytoplasm</keyword>
<evidence type="ECO:0000256" key="2">
    <source>
        <dbReference type="ARBA" id="ARBA00007599"/>
    </source>
</evidence>
<dbReference type="NCBIfam" id="TIGR00150">
    <property type="entry name" value="T6A_YjeE"/>
    <property type="match status" value="1"/>
</dbReference>
<comment type="subcellular location">
    <subcellularLocation>
        <location evidence="1">Cytoplasm</location>
    </subcellularLocation>
</comment>
<reference evidence="11" key="1">
    <citation type="submission" date="2023-01" db="EMBL/GenBank/DDBJ databases">
        <title>Oxazolidinone resistance genes in florfenicol resistant enterococci from beef cattle and veal calves at slaughter.</title>
        <authorList>
            <person name="Biggel M."/>
        </authorList>
    </citation>
    <scope>NUCLEOTIDE SEQUENCE</scope>
    <source>
        <strain evidence="11">K204-1</strain>
    </source>
</reference>
<evidence type="ECO:0000313" key="12">
    <source>
        <dbReference type="Proteomes" id="UP001179600"/>
    </source>
</evidence>
<evidence type="ECO:0000256" key="6">
    <source>
        <dbReference type="ARBA" id="ARBA00022723"/>
    </source>
</evidence>
<dbReference type="InterPro" id="IPR003442">
    <property type="entry name" value="T6A_TsaE"/>
</dbReference>
<evidence type="ECO:0000256" key="5">
    <source>
        <dbReference type="ARBA" id="ARBA00022694"/>
    </source>
</evidence>
<evidence type="ECO:0000256" key="1">
    <source>
        <dbReference type="ARBA" id="ARBA00004496"/>
    </source>
</evidence>
<dbReference type="GO" id="GO:0046872">
    <property type="term" value="F:metal ion binding"/>
    <property type="evidence" value="ECO:0007669"/>
    <property type="project" value="UniProtKB-KW"/>
</dbReference>
<keyword evidence="5" id="KW-0819">tRNA processing</keyword>